<feature type="domain" description="ABC transporter" evidence="4">
    <location>
        <begin position="4"/>
        <end position="234"/>
    </location>
</feature>
<dbReference type="OrthoDB" id="9806149at2"/>
<dbReference type="Gene3D" id="3.40.50.300">
    <property type="entry name" value="P-loop containing nucleotide triphosphate hydrolases"/>
    <property type="match status" value="1"/>
</dbReference>
<dbReference type="GO" id="GO:0005524">
    <property type="term" value="F:ATP binding"/>
    <property type="evidence" value="ECO:0007669"/>
    <property type="project" value="UniProtKB-KW"/>
</dbReference>
<sequence length="235" mass="24900">MTLLTTRGLSKHFAGLCAVEGVNFDLPQGEVRALIGPNGAGKTTLVSMICGRIAPSGGQVIFEGRDITALPAHKRIMLGMAYTFQITSVFAGLSVGENVALAARRRLKGADVGLAVDDALARVGLLDRKAQEAGDLSYGHQRLLEIAMGLAQSPRLLILDEPTQGLAEGEIAEFKALIRELAGKTTILLIEHNMSVVMELADRITVLNFGEILAEGTPDEIHANGEVQTAYLGNG</sequence>
<dbReference type="InterPro" id="IPR027417">
    <property type="entry name" value="P-loop_NTPase"/>
</dbReference>
<dbReference type="RefSeq" id="WP_092840038.1">
    <property type="nucleotide sequence ID" value="NZ_FOVP01000015.1"/>
</dbReference>
<keyword evidence="3 5" id="KW-0067">ATP-binding</keyword>
<dbReference type="EMBL" id="FOVP01000015">
    <property type="protein sequence ID" value="SFO08846.1"/>
    <property type="molecule type" value="Genomic_DNA"/>
</dbReference>
<dbReference type="InterPro" id="IPR051120">
    <property type="entry name" value="ABC_AA/LPS_Transport"/>
</dbReference>
<name>A0A1I5EC60_9RHOB</name>
<accession>A0A1I5EC60</accession>
<organism evidence="5 6">
    <name type="scientific">Roseovarius lutimaris</name>
    <dbReference type="NCBI Taxonomy" id="1005928"/>
    <lineage>
        <taxon>Bacteria</taxon>
        <taxon>Pseudomonadati</taxon>
        <taxon>Pseudomonadota</taxon>
        <taxon>Alphaproteobacteria</taxon>
        <taxon>Rhodobacterales</taxon>
        <taxon>Roseobacteraceae</taxon>
        <taxon>Roseovarius</taxon>
    </lineage>
</organism>
<dbReference type="Pfam" id="PF00005">
    <property type="entry name" value="ABC_tran"/>
    <property type="match status" value="1"/>
</dbReference>
<dbReference type="InterPro" id="IPR003439">
    <property type="entry name" value="ABC_transporter-like_ATP-bd"/>
</dbReference>
<dbReference type="InterPro" id="IPR003593">
    <property type="entry name" value="AAA+_ATPase"/>
</dbReference>
<dbReference type="STRING" id="1005928.SAMN04487859_11580"/>
<dbReference type="GO" id="GO:0005886">
    <property type="term" value="C:plasma membrane"/>
    <property type="evidence" value="ECO:0007669"/>
    <property type="project" value="TreeGrafter"/>
</dbReference>
<evidence type="ECO:0000256" key="3">
    <source>
        <dbReference type="ARBA" id="ARBA00022840"/>
    </source>
</evidence>
<dbReference type="SUPFAM" id="SSF52540">
    <property type="entry name" value="P-loop containing nucleoside triphosphate hydrolases"/>
    <property type="match status" value="1"/>
</dbReference>
<dbReference type="Proteomes" id="UP000198599">
    <property type="component" value="Unassembled WGS sequence"/>
</dbReference>
<dbReference type="PANTHER" id="PTHR45772">
    <property type="entry name" value="CONSERVED COMPONENT OF ABC TRANSPORTER FOR NATURAL AMINO ACIDS-RELATED"/>
    <property type="match status" value="1"/>
</dbReference>
<protein>
    <submittedName>
        <fullName evidence="5">Amino acid/amide ABC transporter ATP-binding protein 1, HAAT family</fullName>
    </submittedName>
</protein>
<evidence type="ECO:0000313" key="6">
    <source>
        <dbReference type="Proteomes" id="UP000198599"/>
    </source>
</evidence>
<dbReference type="CDD" id="cd03219">
    <property type="entry name" value="ABC_Mj1267_LivG_branched"/>
    <property type="match status" value="1"/>
</dbReference>
<evidence type="ECO:0000259" key="4">
    <source>
        <dbReference type="PROSITE" id="PS50893"/>
    </source>
</evidence>
<keyword evidence="2" id="KW-0547">Nucleotide-binding</keyword>
<proteinExistence type="predicted"/>
<evidence type="ECO:0000256" key="1">
    <source>
        <dbReference type="ARBA" id="ARBA00022448"/>
    </source>
</evidence>
<dbReference type="GO" id="GO:0016887">
    <property type="term" value="F:ATP hydrolysis activity"/>
    <property type="evidence" value="ECO:0007669"/>
    <property type="project" value="InterPro"/>
</dbReference>
<evidence type="ECO:0000256" key="2">
    <source>
        <dbReference type="ARBA" id="ARBA00022741"/>
    </source>
</evidence>
<dbReference type="SMART" id="SM00382">
    <property type="entry name" value="AAA"/>
    <property type="match status" value="1"/>
</dbReference>
<evidence type="ECO:0000313" key="5">
    <source>
        <dbReference type="EMBL" id="SFO08846.1"/>
    </source>
</evidence>
<gene>
    <name evidence="5" type="ORF">SAMN04487859_11580</name>
</gene>
<dbReference type="PROSITE" id="PS50893">
    <property type="entry name" value="ABC_TRANSPORTER_2"/>
    <property type="match status" value="1"/>
</dbReference>
<keyword evidence="6" id="KW-1185">Reference proteome</keyword>
<keyword evidence="1" id="KW-0813">Transport</keyword>
<dbReference type="PANTHER" id="PTHR45772:SF2">
    <property type="entry name" value="ABC TRANSPORTER ATP-BINDING PROTEIN"/>
    <property type="match status" value="1"/>
</dbReference>
<reference evidence="6" key="1">
    <citation type="submission" date="2016-10" db="EMBL/GenBank/DDBJ databases">
        <authorList>
            <person name="Varghese N."/>
            <person name="Submissions S."/>
        </authorList>
    </citation>
    <scope>NUCLEOTIDE SEQUENCE [LARGE SCALE GENOMIC DNA]</scope>
    <source>
        <strain evidence="6">DSM 28463</strain>
    </source>
</reference>
<dbReference type="AlphaFoldDB" id="A0A1I5EC60"/>